<dbReference type="InterPro" id="IPR010982">
    <property type="entry name" value="Lambda_DNA-bd_dom_sf"/>
</dbReference>
<dbReference type="Gene3D" id="1.10.260.40">
    <property type="entry name" value="lambda repressor-like DNA-binding domains"/>
    <property type="match status" value="1"/>
</dbReference>
<organism evidence="1 2">
    <name type="scientific">Burkholderia gladioli</name>
    <name type="common">Pseudomonas marginata</name>
    <name type="synonym">Phytomonas marginata</name>
    <dbReference type="NCBI Taxonomy" id="28095"/>
    <lineage>
        <taxon>Bacteria</taxon>
        <taxon>Pseudomonadati</taxon>
        <taxon>Pseudomonadota</taxon>
        <taxon>Betaproteobacteria</taxon>
        <taxon>Burkholderiales</taxon>
        <taxon>Burkholderiaceae</taxon>
        <taxon>Burkholderia</taxon>
    </lineage>
</organism>
<reference evidence="1" key="1">
    <citation type="submission" date="2022-09" db="EMBL/GenBank/DDBJ databases">
        <title>Genomic of Burkholderia gladioli.</title>
        <authorList>
            <person name="Wu H."/>
        </authorList>
    </citation>
    <scope>NUCLEOTIDE SEQUENCE</scope>
    <source>
        <strain evidence="1">ZN-S4</strain>
        <plasmid evidence="1">unnamed1</plasmid>
    </source>
</reference>
<evidence type="ECO:0000313" key="1">
    <source>
        <dbReference type="EMBL" id="UWX75349.1"/>
    </source>
</evidence>
<dbReference type="SUPFAM" id="SSF47413">
    <property type="entry name" value="lambda repressor-like DNA-binding domains"/>
    <property type="match status" value="1"/>
</dbReference>
<sequence length="66" mass="7230">MDQFANTVIDRLGGTSAVARICECKPPSVHQWRTDGIPKPRLQFLRIAFPEAFVGLSDEPSASETA</sequence>
<dbReference type="EMBL" id="CP104216">
    <property type="protein sequence ID" value="UWX75349.1"/>
    <property type="molecule type" value="Genomic_DNA"/>
</dbReference>
<dbReference type="GO" id="GO:0003677">
    <property type="term" value="F:DNA binding"/>
    <property type="evidence" value="ECO:0007669"/>
    <property type="project" value="InterPro"/>
</dbReference>
<dbReference type="Proteomes" id="UP001059745">
    <property type="component" value="Plasmid unnamed1"/>
</dbReference>
<geneLocation type="plasmid" evidence="1 2">
    <name>unnamed1</name>
</geneLocation>
<protein>
    <submittedName>
        <fullName evidence="1">Helix-turn-helix domain-containing protein</fullName>
    </submittedName>
</protein>
<proteinExistence type="predicted"/>
<gene>
    <name evidence="1" type="ORF">NYZ96_35290</name>
</gene>
<keyword evidence="1" id="KW-0614">Plasmid</keyword>
<accession>A0AB38U5R4</accession>
<evidence type="ECO:0000313" key="2">
    <source>
        <dbReference type="Proteomes" id="UP001059745"/>
    </source>
</evidence>
<dbReference type="AlphaFoldDB" id="A0AB38U5R4"/>
<name>A0AB38U5R4_BURGA</name>